<dbReference type="Proteomes" id="UP001596317">
    <property type="component" value="Unassembled WGS sequence"/>
</dbReference>
<gene>
    <name evidence="1" type="ORF">ACFP90_06705</name>
</gene>
<organism evidence="1 2">
    <name type="scientific">Deinococcus multiflagellatus</name>
    <dbReference type="NCBI Taxonomy" id="1656887"/>
    <lineage>
        <taxon>Bacteria</taxon>
        <taxon>Thermotogati</taxon>
        <taxon>Deinococcota</taxon>
        <taxon>Deinococci</taxon>
        <taxon>Deinococcales</taxon>
        <taxon>Deinococcaceae</taxon>
        <taxon>Deinococcus</taxon>
    </lineage>
</organism>
<dbReference type="RefSeq" id="WP_380054904.1">
    <property type="nucleotide sequence ID" value="NZ_JBHSWB010000001.1"/>
</dbReference>
<protein>
    <recommendedName>
        <fullName evidence="3">Glutamine amidotransferase type-2 domain-containing protein</fullName>
    </recommendedName>
</protein>
<proteinExistence type="predicted"/>
<reference evidence="2" key="1">
    <citation type="journal article" date="2019" name="Int. J. Syst. Evol. Microbiol.">
        <title>The Global Catalogue of Microorganisms (GCM) 10K type strain sequencing project: providing services to taxonomists for standard genome sequencing and annotation.</title>
        <authorList>
            <consortium name="The Broad Institute Genomics Platform"/>
            <consortium name="The Broad Institute Genome Sequencing Center for Infectious Disease"/>
            <person name="Wu L."/>
            <person name="Ma J."/>
        </authorList>
    </citation>
    <scope>NUCLEOTIDE SEQUENCE [LARGE SCALE GENOMIC DNA]</scope>
    <source>
        <strain evidence="2">CCUG 63830</strain>
    </source>
</reference>
<dbReference type="EMBL" id="JBHSWB010000001">
    <property type="protein sequence ID" value="MFC6660074.1"/>
    <property type="molecule type" value="Genomic_DNA"/>
</dbReference>
<evidence type="ECO:0000313" key="1">
    <source>
        <dbReference type="EMBL" id="MFC6660074.1"/>
    </source>
</evidence>
<sequence>MCGLYGFHSRGRPPQADLLRALAGLAGTRGPHAHGHANQGVRHVALGALRPEGWPA</sequence>
<evidence type="ECO:0000313" key="2">
    <source>
        <dbReference type="Proteomes" id="UP001596317"/>
    </source>
</evidence>
<comment type="caution">
    <text evidence="1">The sequence shown here is derived from an EMBL/GenBank/DDBJ whole genome shotgun (WGS) entry which is preliminary data.</text>
</comment>
<evidence type="ECO:0008006" key="3">
    <source>
        <dbReference type="Google" id="ProtNLM"/>
    </source>
</evidence>
<keyword evidence="2" id="KW-1185">Reference proteome</keyword>
<accession>A0ABW1ZI35</accession>
<name>A0ABW1ZI35_9DEIO</name>